<gene>
    <name evidence="1" type="ORF">g.51259</name>
</gene>
<evidence type="ECO:0000313" key="1">
    <source>
        <dbReference type="EMBL" id="JAT25112.1"/>
    </source>
</evidence>
<feature type="non-terminal residue" evidence="1">
    <location>
        <position position="1"/>
    </location>
</feature>
<dbReference type="AlphaFoldDB" id="A0A1B6LN06"/>
<organism evidence="1">
    <name type="scientific">Graphocephala atropunctata</name>
    <dbReference type="NCBI Taxonomy" id="36148"/>
    <lineage>
        <taxon>Eukaryota</taxon>
        <taxon>Metazoa</taxon>
        <taxon>Ecdysozoa</taxon>
        <taxon>Arthropoda</taxon>
        <taxon>Hexapoda</taxon>
        <taxon>Insecta</taxon>
        <taxon>Pterygota</taxon>
        <taxon>Neoptera</taxon>
        <taxon>Paraneoptera</taxon>
        <taxon>Hemiptera</taxon>
        <taxon>Auchenorrhyncha</taxon>
        <taxon>Membracoidea</taxon>
        <taxon>Cicadellidae</taxon>
        <taxon>Cicadellinae</taxon>
        <taxon>Cicadellini</taxon>
        <taxon>Graphocephala</taxon>
    </lineage>
</organism>
<name>A0A1B6LN06_9HEMI</name>
<feature type="non-terminal residue" evidence="1">
    <location>
        <position position="119"/>
    </location>
</feature>
<dbReference type="EMBL" id="GEBQ01014865">
    <property type="protein sequence ID" value="JAT25112.1"/>
    <property type="molecule type" value="Transcribed_RNA"/>
</dbReference>
<sequence>IYYILSKIASVIEVNFHQEKISVAHRLPQTQQGRHPSIIVKFLSRTTKAEWMKAAKEHRNLTASMLCNSWTPTGVFLNDHLTGLNKMLLGRSKDLVRQRKLAVAWCRDCKVLVRREMDG</sequence>
<reference evidence="1" key="1">
    <citation type="submission" date="2015-11" db="EMBL/GenBank/DDBJ databases">
        <title>De novo transcriptome assembly of four potential Pierce s Disease insect vectors from Arizona vineyards.</title>
        <authorList>
            <person name="Tassone E.E."/>
        </authorList>
    </citation>
    <scope>NUCLEOTIDE SEQUENCE</scope>
</reference>
<proteinExistence type="predicted"/>
<protein>
    <submittedName>
        <fullName evidence="1">Uncharacterized protein</fullName>
    </submittedName>
</protein>
<accession>A0A1B6LN06</accession>